<gene>
    <name evidence="1" type="ORF">Q9313_19960</name>
</gene>
<accession>A0AA50CQR3</accession>
<geneLocation type="plasmid" evidence="1 2">
    <name>unnamed1</name>
</geneLocation>
<reference evidence="1 2" key="1">
    <citation type="submission" date="2023-08" db="EMBL/GenBank/DDBJ databases">
        <title>Pathogen: clinical or host-associated sample.</title>
        <authorList>
            <person name="Hergert J."/>
            <person name="Casey R."/>
            <person name="Wagner J."/>
            <person name="Young E.L."/>
            <person name="Oakeson K.F."/>
        </authorList>
    </citation>
    <scope>NUCLEOTIDE SEQUENCE [LARGE SCALE GENOMIC DNA]</scope>
    <source>
        <strain evidence="1 2">1760953</strain>
        <plasmid evidence="1 2">unnamed1</plasmid>
    </source>
</reference>
<dbReference type="RefSeq" id="WP_306039947.1">
    <property type="nucleotide sequence ID" value="NZ_CP132303.1"/>
</dbReference>
<protein>
    <submittedName>
        <fullName evidence="1">Uncharacterized protein</fullName>
    </submittedName>
</protein>
<proteinExistence type="predicted"/>
<sequence>MTEKHSLSRQRAEIAFNAIQTPFFAKAEAVEELASISQHRDAKTQRLREARLAKKMEDSASATAALLAKRATAR</sequence>
<name>A0AA50CQR3_9HYPH</name>
<keyword evidence="2" id="KW-1185">Reference proteome</keyword>
<evidence type="ECO:0000313" key="1">
    <source>
        <dbReference type="EMBL" id="WLS00344.1"/>
    </source>
</evidence>
<dbReference type="AlphaFoldDB" id="A0AA50CQR3"/>
<evidence type="ECO:0000313" key="2">
    <source>
        <dbReference type="Proteomes" id="UP001234585"/>
    </source>
</evidence>
<dbReference type="EMBL" id="CP132303">
    <property type="protein sequence ID" value="WLS00344.1"/>
    <property type="molecule type" value="Genomic_DNA"/>
</dbReference>
<keyword evidence="1" id="KW-0614">Plasmid</keyword>
<organism evidence="1 2">
    <name type="scientific">Shinella sumterensis</name>
    <dbReference type="NCBI Taxonomy" id="1967501"/>
    <lineage>
        <taxon>Bacteria</taxon>
        <taxon>Pseudomonadati</taxon>
        <taxon>Pseudomonadota</taxon>
        <taxon>Alphaproteobacteria</taxon>
        <taxon>Hyphomicrobiales</taxon>
        <taxon>Rhizobiaceae</taxon>
        <taxon>Shinella</taxon>
    </lineage>
</organism>
<dbReference type="Proteomes" id="UP001234585">
    <property type="component" value="Plasmid unnamed1"/>
</dbReference>